<keyword evidence="2" id="KW-1185">Reference proteome</keyword>
<gene>
    <name evidence="1" type="ORF">FHS94_001319</name>
</gene>
<organism evidence="1 2">
    <name type="scientific">Sphingomonas aerophila</name>
    <dbReference type="NCBI Taxonomy" id="1344948"/>
    <lineage>
        <taxon>Bacteria</taxon>
        <taxon>Pseudomonadati</taxon>
        <taxon>Pseudomonadota</taxon>
        <taxon>Alphaproteobacteria</taxon>
        <taxon>Sphingomonadales</taxon>
        <taxon>Sphingomonadaceae</taxon>
        <taxon>Sphingomonas</taxon>
    </lineage>
</organism>
<dbReference type="Gene3D" id="3.40.50.12370">
    <property type="match status" value="1"/>
</dbReference>
<dbReference type="SUPFAM" id="SSF52402">
    <property type="entry name" value="Adenine nucleotide alpha hydrolases-like"/>
    <property type="match status" value="2"/>
</dbReference>
<accession>A0A7W9EVG7</accession>
<dbReference type="AlphaFoldDB" id="A0A7W9EVG7"/>
<sequence length="267" mass="29087">MKNILLLVHDDAGQERRLQAALDLTRLVEGHLTCVDVTILPPVISGDIPVSYGTSLLLQDEMLRESANRVRLEQRLAGESVSWDWVDATGHLVDCLAQAAGLSDVIVVNRRLSGSPALDMRSVASELVIKADKPILAVPDTLQRMSFDNALVLWDGSPCSVTALRAAVPLLKFARRVVLFEAMDGSVRMPSEDGVAYLARENVAAEIRRVRAKRFEASDLVLEEAKTGGHGYVVMGGFGHLRLIEGLFGGVSWAMLTHSPLPLFMAH</sequence>
<dbReference type="EMBL" id="JACIJK010000003">
    <property type="protein sequence ID" value="MBB5714488.1"/>
    <property type="molecule type" value="Genomic_DNA"/>
</dbReference>
<name>A0A7W9EVG7_9SPHN</name>
<comment type="caution">
    <text evidence="1">The sequence shown here is derived from an EMBL/GenBank/DDBJ whole genome shotgun (WGS) entry which is preliminary data.</text>
</comment>
<protein>
    <submittedName>
        <fullName evidence="1">Nucleotide-binding universal stress UspA family protein</fullName>
    </submittedName>
</protein>
<evidence type="ECO:0000313" key="2">
    <source>
        <dbReference type="Proteomes" id="UP000546200"/>
    </source>
</evidence>
<dbReference type="CDD" id="cd00293">
    <property type="entry name" value="USP-like"/>
    <property type="match status" value="1"/>
</dbReference>
<evidence type="ECO:0000313" key="1">
    <source>
        <dbReference type="EMBL" id="MBB5714488.1"/>
    </source>
</evidence>
<dbReference type="RefSeq" id="WP_184055823.1">
    <property type="nucleotide sequence ID" value="NZ_JACIJK010000003.1"/>
</dbReference>
<reference evidence="1 2" key="1">
    <citation type="submission" date="2020-08" db="EMBL/GenBank/DDBJ databases">
        <title>Genomic Encyclopedia of Type Strains, Phase IV (KMG-IV): sequencing the most valuable type-strain genomes for metagenomic binning, comparative biology and taxonomic classification.</title>
        <authorList>
            <person name="Goeker M."/>
        </authorList>
    </citation>
    <scope>NUCLEOTIDE SEQUENCE [LARGE SCALE GENOMIC DNA]</scope>
    <source>
        <strain evidence="1 2">DSM 100044</strain>
    </source>
</reference>
<dbReference type="Proteomes" id="UP000546200">
    <property type="component" value="Unassembled WGS sequence"/>
</dbReference>
<proteinExistence type="predicted"/>